<dbReference type="eggNOG" id="COG4110">
    <property type="taxonomic scope" value="Bacteria"/>
</dbReference>
<evidence type="ECO:0000313" key="2">
    <source>
        <dbReference type="Proteomes" id="UP000000814"/>
    </source>
</evidence>
<organism evidence="1 2">
    <name type="scientific">Clostridium acetobutylicum (strain ATCC 824 / DSM 792 / JCM 1419 / IAM 19013 / LMG 5710 / NBRC 13948 / NRRL B-527 / VKM B-1787 / 2291 / W)</name>
    <dbReference type="NCBI Taxonomy" id="272562"/>
    <lineage>
        <taxon>Bacteria</taxon>
        <taxon>Bacillati</taxon>
        <taxon>Bacillota</taxon>
        <taxon>Clostridia</taxon>
        <taxon>Eubacteriales</taxon>
        <taxon>Clostridiaceae</taxon>
        <taxon>Clostridium</taxon>
    </lineage>
</organism>
<protein>
    <submittedName>
        <fullName evidence="1">Similar to C-terminal of toxic anion resistance protein terA</fullName>
    </submittedName>
</protein>
<name>Q97J73_CLOAB</name>
<dbReference type="Gene3D" id="2.60.60.30">
    <property type="entry name" value="sav2460 like domains"/>
    <property type="match status" value="1"/>
</dbReference>
<reference evidence="1 2" key="1">
    <citation type="journal article" date="2001" name="J. Bacteriol.">
        <title>Genome sequence and comparative analysis of the solvent-producing bacterium Clostridium acetobutylicum.</title>
        <authorList>
            <person name="Nolling J."/>
            <person name="Breton G."/>
            <person name="Omelchenko M.V."/>
            <person name="Makarova K.S."/>
            <person name="Zeng Q."/>
            <person name="Gibson R."/>
            <person name="Lee H.M."/>
            <person name="Dubois J."/>
            <person name="Qiu D."/>
            <person name="Hitti J."/>
            <person name="Wolf Y.I."/>
            <person name="Tatusov R.L."/>
            <person name="Sabathe F."/>
            <person name="Doucette-Stamm L."/>
            <person name="Soucaille P."/>
            <person name="Daly M.J."/>
            <person name="Bennett G.N."/>
            <person name="Koonin E.V."/>
            <person name="Smith D.R."/>
        </authorList>
    </citation>
    <scope>NUCLEOTIDE SEQUENCE [LARGE SCALE GENOMIC DNA]</scope>
    <source>
        <strain evidence="2">ATCC 824 / DSM 792 / JCM 1419 / LMG 5710 / VKM B-1787</strain>
    </source>
</reference>
<dbReference type="EMBL" id="AE001437">
    <property type="protein sequence ID" value="AAK79381.1"/>
    <property type="molecule type" value="Genomic_DNA"/>
</dbReference>
<dbReference type="STRING" id="272562.CA_C1413"/>
<accession>Q97J73</accession>
<dbReference type="InterPro" id="IPR003325">
    <property type="entry name" value="TerD"/>
</dbReference>
<keyword evidence="2" id="KW-1185">Reference proteome</keyword>
<gene>
    <name evidence="1" type="ordered locus">CA_C1413</name>
</gene>
<dbReference type="Proteomes" id="UP000000814">
    <property type="component" value="Chromosome"/>
</dbReference>
<evidence type="ECO:0000313" key="1">
    <source>
        <dbReference type="EMBL" id="AAK79381.1"/>
    </source>
</evidence>
<dbReference type="PIR" id="B97074">
    <property type="entry name" value="B97074"/>
</dbReference>
<dbReference type="KEGG" id="cac:CA_C1413"/>
<dbReference type="GeneID" id="44997919"/>
<dbReference type="AlphaFoldDB" id="Q97J73"/>
<proteinExistence type="predicted"/>
<dbReference type="RefSeq" id="WP_010964722.1">
    <property type="nucleotide sequence ID" value="NC_003030.1"/>
</dbReference>
<dbReference type="PATRIC" id="fig|272562.8.peg.1618"/>
<dbReference type="HOGENOM" id="CLU_091689_0_0_9"/>
<dbReference type="CDD" id="cd06974">
    <property type="entry name" value="TerD_like"/>
    <property type="match status" value="1"/>
</dbReference>
<sequence length="212" mass="24195">MAIILEKGIKVNLAKKESIGKINVNLNWNQGNKESDKDKNKGFFAKIFGKDKEQVVDEKVIDLDLGCLYELKDGKKGIVQALGNKFGSYNENPYIFLDGDDRDGNSLDGENLVINGSHLKDIKRILVYTFIYEGAVKWSEVDGVVTIKRPNEEHIVINMDEYKSGMRMCALAMIQNVNDQNFSVEKLVKYFPGHEAMDRKYHWGLKWKSAKK</sequence>
<dbReference type="OrthoDB" id="179721at2"/>